<protein>
    <submittedName>
        <fullName evidence="1">Uncharacterized protein</fullName>
    </submittedName>
</protein>
<proteinExistence type="predicted"/>
<accession>A0ABR0N4S1</accession>
<reference evidence="1 2" key="1">
    <citation type="submission" date="2023-03" db="EMBL/GenBank/DDBJ databases">
        <title>WGS of Gossypium arboreum.</title>
        <authorList>
            <person name="Yu D."/>
        </authorList>
    </citation>
    <scope>NUCLEOTIDE SEQUENCE [LARGE SCALE GENOMIC DNA]</scope>
    <source>
        <tissue evidence="1">Leaf</tissue>
    </source>
</reference>
<organism evidence="1 2">
    <name type="scientific">Gossypium arboreum</name>
    <name type="common">Tree cotton</name>
    <name type="synonym">Gossypium nanking</name>
    <dbReference type="NCBI Taxonomy" id="29729"/>
    <lineage>
        <taxon>Eukaryota</taxon>
        <taxon>Viridiplantae</taxon>
        <taxon>Streptophyta</taxon>
        <taxon>Embryophyta</taxon>
        <taxon>Tracheophyta</taxon>
        <taxon>Spermatophyta</taxon>
        <taxon>Magnoliopsida</taxon>
        <taxon>eudicotyledons</taxon>
        <taxon>Gunneridae</taxon>
        <taxon>Pentapetalae</taxon>
        <taxon>rosids</taxon>
        <taxon>malvids</taxon>
        <taxon>Malvales</taxon>
        <taxon>Malvaceae</taxon>
        <taxon>Malvoideae</taxon>
        <taxon>Gossypium</taxon>
    </lineage>
</organism>
<sequence>MARMRGSVKKATKSIEEHLSSAIAIHELESYMPTVKKESVTFLTKVGARGRVQINGIIQCIDASITVTLGGMCLIHSIVKGRKIDAGVILHQEIADCAA</sequence>
<evidence type="ECO:0000313" key="1">
    <source>
        <dbReference type="EMBL" id="KAK5785583.1"/>
    </source>
</evidence>
<comment type="caution">
    <text evidence="1">The sequence shown here is derived from an EMBL/GenBank/DDBJ whole genome shotgun (WGS) entry which is preliminary data.</text>
</comment>
<gene>
    <name evidence="1" type="ORF">PVK06_040182</name>
</gene>
<keyword evidence="2" id="KW-1185">Reference proteome</keyword>
<dbReference type="Proteomes" id="UP001358586">
    <property type="component" value="Chromosome 11"/>
</dbReference>
<evidence type="ECO:0000313" key="2">
    <source>
        <dbReference type="Proteomes" id="UP001358586"/>
    </source>
</evidence>
<dbReference type="EMBL" id="JARKNE010000011">
    <property type="protein sequence ID" value="KAK5785583.1"/>
    <property type="molecule type" value="Genomic_DNA"/>
</dbReference>
<name>A0ABR0N4S1_GOSAR</name>